<protein>
    <submittedName>
        <fullName evidence="5">Putative FAD-linked oxidoreductase</fullName>
    </submittedName>
</protein>
<sequence>MTQENFINELQLIIKNNGSVITNTQEMSPYLIDWRKRITGQTLAVVEPQQAADIQFIVDLCRSKSIAITPQGGNTGGCGGCIPGKIPNIVLSLRRLNKVRDYDPLAQTITVESGCTLDYVQTITKPDQLYFPLSLSSSKNCTIGGNLATNAGGCCVVQNGMTRNNVLGIEVVLSNGRLYSDLRKLKKNNDSYDLKNIFLGSEGTLGIITAAVLKLKHLPIDHVGATIGSTNLSTATEFIHELKKSLEINITAVEIFSNECLELAKKLDDQCDTKIDKYDWYVIIDLGVYHPEQKTIYRNILYETLKKYAHSTSYHMYNTEEDRSQAWRIRNIIPLAEKHHPDYIIKNDISLPLSSWSSFYEETKRLHKHYKEMSFIIFGHIGDGSLHFNILLQREKEEQIKKDLYQIVKHYQGSIAAEHGIGQTKLQDVEEFRSDNQNYLMLLLKKSLDPQNIFNPGKVVSYDPSSRKNHIL</sequence>
<organism evidence="5 6">
    <name type="scientific">Candidatus Ichthyocystis hellenicum</name>
    <dbReference type="NCBI Taxonomy" id="1561003"/>
    <lineage>
        <taxon>Bacteria</taxon>
        <taxon>Pseudomonadati</taxon>
        <taxon>Pseudomonadota</taxon>
        <taxon>Betaproteobacteria</taxon>
        <taxon>Burkholderiales</taxon>
        <taxon>Candidatus Ichthyocystis</taxon>
    </lineage>
</organism>
<dbReference type="InterPro" id="IPR004113">
    <property type="entry name" value="FAD-bd_oxidored_4_C"/>
</dbReference>
<dbReference type="PANTHER" id="PTHR43716:SF2">
    <property type="entry name" value="BLL6224 PROTEIN"/>
    <property type="match status" value="1"/>
</dbReference>
<dbReference type="InterPro" id="IPR016171">
    <property type="entry name" value="Vanillyl_alc_oxidase_C-sub2"/>
</dbReference>
<dbReference type="InterPro" id="IPR036318">
    <property type="entry name" value="FAD-bd_PCMH-like_sf"/>
</dbReference>
<proteinExistence type="inferred from homology"/>
<dbReference type="PROSITE" id="PS51387">
    <property type="entry name" value="FAD_PCMH"/>
    <property type="match status" value="1"/>
</dbReference>
<dbReference type="RefSeq" id="WP_092342553.1">
    <property type="nucleotide sequence ID" value="NZ_FLSL01000087.1"/>
</dbReference>
<dbReference type="SUPFAM" id="SSF56176">
    <property type="entry name" value="FAD-binding/transporter-associated domain-like"/>
    <property type="match status" value="1"/>
</dbReference>
<dbReference type="GO" id="GO:0022904">
    <property type="term" value="P:respiratory electron transport chain"/>
    <property type="evidence" value="ECO:0007669"/>
    <property type="project" value="TreeGrafter"/>
</dbReference>
<name>A0A0S4M3W3_9BURK</name>
<dbReference type="Pfam" id="PF01565">
    <property type="entry name" value="FAD_binding_4"/>
    <property type="match status" value="1"/>
</dbReference>
<evidence type="ECO:0000313" key="5">
    <source>
        <dbReference type="EMBL" id="CUT16998.1"/>
    </source>
</evidence>
<dbReference type="InterPro" id="IPR016164">
    <property type="entry name" value="FAD-linked_Oxase-like_C"/>
</dbReference>
<evidence type="ECO:0000256" key="3">
    <source>
        <dbReference type="ARBA" id="ARBA00022827"/>
    </source>
</evidence>
<dbReference type="InterPro" id="IPR016169">
    <property type="entry name" value="FAD-bd_PCMH_sub2"/>
</dbReference>
<dbReference type="PATRIC" id="fig|1561003.3.peg.139"/>
<dbReference type="PANTHER" id="PTHR43716">
    <property type="entry name" value="D-2-HYDROXYGLUTARATE DEHYDROGENASE, MITOCHONDRIAL"/>
    <property type="match status" value="1"/>
</dbReference>
<dbReference type="Gene3D" id="3.30.70.2190">
    <property type="match status" value="1"/>
</dbReference>
<dbReference type="Gene3D" id="3.30.70.2740">
    <property type="match status" value="1"/>
</dbReference>
<dbReference type="InterPro" id="IPR016166">
    <property type="entry name" value="FAD-bd_PCMH"/>
</dbReference>
<dbReference type="Gene3D" id="3.30.43.10">
    <property type="entry name" value="Uridine Diphospho-n-acetylenolpyruvylglucosamine Reductase, domain 2"/>
    <property type="match status" value="1"/>
</dbReference>
<dbReference type="STRING" id="1561003.Ark11_0139"/>
<dbReference type="Pfam" id="PF02913">
    <property type="entry name" value="FAD-oxidase_C"/>
    <property type="match status" value="1"/>
</dbReference>
<evidence type="ECO:0000256" key="1">
    <source>
        <dbReference type="ARBA" id="ARBA00008000"/>
    </source>
</evidence>
<accession>A0A0S4M3W3</accession>
<dbReference type="Gene3D" id="1.10.45.10">
    <property type="entry name" value="Vanillyl-alcohol Oxidase, Chain A, domain 4"/>
    <property type="match status" value="1"/>
</dbReference>
<dbReference type="EMBL" id="LN906597">
    <property type="protein sequence ID" value="CUT16998.1"/>
    <property type="molecule type" value="Genomic_DNA"/>
</dbReference>
<keyword evidence="2" id="KW-0285">Flavoprotein</keyword>
<dbReference type="InterPro" id="IPR016167">
    <property type="entry name" value="FAD-bd_PCMH_sub1"/>
</dbReference>
<evidence type="ECO:0000313" key="6">
    <source>
        <dbReference type="Proteomes" id="UP000198651"/>
    </source>
</evidence>
<dbReference type="GO" id="GO:0003824">
    <property type="term" value="F:catalytic activity"/>
    <property type="evidence" value="ECO:0007669"/>
    <property type="project" value="InterPro"/>
</dbReference>
<dbReference type="SUPFAM" id="SSF55103">
    <property type="entry name" value="FAD-linked oxidases, C-terminal domain"/>
    <property type="match status" value="1"/>
</dbReference>
<keyword evidence="6" id="KW-1185">Reference proteome</keyword>
<keyword evidence="3" id="KW-0274">FAD</keyword>
<dbReference type="Proteomes" id="UP000198651">
    <property type="component" value="Chromosome I"/>
</dbReference>
<dbReference type="InterPro" id="IPR051264">
    <property type="entry name" value="FAD-oxidored/transferase_4"/>
</dbReference>
<dbReference type="Gene3D" id="3.30.465.10">
    <property type="match status" value="1"/>
</dbReference>
<gene>
    <name evidence="5" type="ORF">Ark11_0139</name>
</gene>
<dbReference type="AlphaFoldDB" id="A0A0S4M3W3"/>
<dbReference type="InterPro" id="IPR006094">
    <property type="entry name" value="Oxid_FAD_bind_N"/>
</dbReference>
<evidence type="ECO:0000256" key="2">
    <source>
        <dbReference type="ARBA" id="ARBA00022630"/>
    </source>
</evidence>
<comment type="similarity">
    <text evidence="1">Belongs to the FAD-binding oxidoreductase/transferase type 4 family.</text>
</comment>
<dbReference type="GO" id="GO:0071949">
    <property type="term" value="F:FAD binding"/>
    <property type="evidence" value="ECO:0007669"/>
    <property type="project" value="InterPro"/>
</dbReference>
<feature type="domain" description="FAD-binding PCMH-type" evidence="4">
    <location>
        <begin position="38"/>
        <end position="218"/>
    </location>
</feature>
<evidence type="ECO:0000259" key="4">
    <source>
        <dbReference type="PROSITE" id="PS51387"/>
    </source>
</evidence>
<reference evidence="6" key="1">
    <citation type="submission" date="2015-11" db="EMBL/GenBank/DDBJ databases">
        <authorList>
            <person name="Seth-Smith H.M.B."/>
        </authorList>
    </citation>
    <scope>NUCLEOTIDE SEQUENCE [LARGE SCALE GENOMIC DNA]</scope>
    <source>
        <strain evidence="6">2013Ark11</strain>
    </source>
</reference>
<dbReference type="OrthoDB" id="9809290at2"/>